<reference evidence="1 2" key="1">
    <citation type="submission" date="2023-05" db="EMBL/GenBank/DDBJ databases">
        <title>Gordonibacter KGMB12511T sp. nov., isolated from faeces of healthy Korean.</title>
        <authorList>
            <person name="Kim H.S."/>
            <person name="Kim J.-S."/>
            <person name="Suh M.K."/>
            <person name="Eom M.K."/>
            <person name="Do H.E."/>
            <person name="Lee J.-S."/>
        </authorList>
    </citation>
    <scope>NUCLEOTIDE SEQUENCE [LARGE SCALE GENOMIC DNA]</scope>
    <source>
        <strain evidence="1 2">KGMB12511</strain>
    </source>
</reference>
<dbReference type="EMBL" id="JASJEU010000019">
    <property type="protein sequence ID" value="MDJ1651072.1"/>
    <property type="molecule type" value="Genomic_DNA"/>
</dbReference>
<gene>
    <name evidence="1" type="ORF">QNJ86_09700</name>
</gene>
<evidence type="ECO:0000313" key="1">
    <source>
        <dbReference type="EMBL" id="MDJ1651072.1"/>
    </source>
</evidence>
<organism evidence="1 2">
    <name type="scientific">Gordonibacter faecis</name>
    <dbReference type="NCBI Taxonomy" id="3047475"/>
    <lineage>
        <taxon>Bacteria</taxon>
        <taxon>Bacillati</taxon>
        <taxon>Actinomycetota</taxon>
        <taxon>Coriobacteriia</taxon>
        <taxon>Eggerthellales</taxon>
        <taxon>Eggerthellaceae</taxon>
        <taxon>Gordonibacter</taxon>
    </lineage>
</organism>
<dbReference type="RefSeq" id="WP_283832417.1">
    <property type="nucleotide sequence ID" value="NZ_JASJEU010000019.1"/>
</dbReference>
<keyword evidence="2" id="KW-1185">Reference proteome</keyword>
<sequence length="53" mass="6138">MVEDVAESDDVVQALQAVYFSWMDDALSNYNSDFYYQPRDYLAACYRAGEVLE</sequence>
<accession>A0ABT7DNF1</accession>
<evidence type="ECO:0000313" key="2">
    <source>
        <dbReference type="Proteomes" id="UP001232750"/>
    </source>
</evidence>
<name>A0ABT7DNF1_9ACTN</name>
<proteinExistence type="predicted"/>
<protein>
    <submittedName>
        <fullName evidence="1">Uncharacterized protein</fullName>
    </submittedName>
</protein>
<dbReference type="Proteomes" id="UP001232750">
    <property type="component" value="Unassembled WGS sequence"/>
</dbReference>
<comment type="caution">
    <text evidence="1">The sequence shown here is derived from an EMBL/GenBank/DDBJ whole genome shotgun (WGS) entry which is preliminary data.</text>
</comment>